<dbReference type="InterPro" id="IPR036259">
    <property type="entry name" value="MFS_trans_sf"/>
</dbReference>
<feature type="transmembrane region" description="Helical" evidence="1">
    <location>
        <begin position="300"/>
        <end position="325"/>
    </location>
</feature>
<evidence type="ECO:0000256" key="1">
    <source>
        <dbReference type="SAM" id="Phobius"/>
    </source>
</evidence>
<name>A0ABQ2GHN2_9DEIO</name>
<dbReference type="SUPFAM" id="SSF103473">
    <property type="entry name" value="MFS general substrate transporter"/>
    <property type="match status" value="1"/>
</dbReference>
<dbReference type="CDD" id="cd06174">
    <property type="entry name" value="MFS"/>
    <property type="match status" value="1"/>
</dbReference>
<protein>
    <submittedName>
        <fullName evidence="2">MFS transporter</fullName>
    </submittedName>
</protein>
<dbReference type="Proteomes" id="UP000661918">
    <property type="component" value="Unassembled WGS sequence"/>
</dbReference>
<evidence type="ECO:0000313" key="3">
    <source>
        <dbReference type="Proteomes" id="UP000661918"/>
    </source>
</evidence>
<organism evidence="2 3">
    <name type="scientific">Deinococcus aerophilus</name>
    <dbReference type="NCBI Taxonomy" id="522488"/>
    <lineage>
        <taxon>Bacteria</taxon>
        <taxon>Thermotogati</taxon>
        <taxon>Deinococcota</taxon>
        <taxon>Deinococci</taxon>
        <taxon>Deinococcales</taxon>
        <taxon>Deinococcaceae</taxon>
        <taxon>Deinococcus</taxon>
    </lineage>
</organism>
<feature type="transmembrane region" description="Helical" evidence="1">
    <location>
        <begin position="254"/>
        <end position="273"/>
    </location>
</feature>
<dbReference type="Gene3D" id="1.20.1250.20">
    <property type="entry name" value="MFS general substrate transporter like domains"/>
    <property type="match status" value="1"/>
</dbReference>
<dbReference type="Pfam" id="PF07690">
    <property type="entry name" value="MFS_1"/>
    <property type="match status" value="1"/>
</dbReference>
<feature type="transmembrane region" description="Helical" evidence="1">
    <location>
        <begin position="157"/>
        <end position="179"/>
    </location>
</feature>
<feature type="transmembrane region" description="Helical" evidence="1">
    <location>
        <begin position="75"/>
        <end position="99"/>
    </location>
</feature>
<feature type="transmembrane region" description="Helical" evidence="1">
    <location>
        <begin position="216"/>
        <end position="234"/>
    </location>
</feature>
<dbReference type="InterPro" id="IPR053160">
    <property type="entry name" value="MFS_DHA3_Transporter"/>
</dbReference>
<dbReference type="RefSeq" id="WP_188900290.1">
    <property type="nucleotide sequence ID" value="NZ_BMOM01000001.1"/>
</dbReference>
<keyword evidence="1" id="KW-1133">Transmembrane helix</keyword>
<dbReference type="PANTHER" id="PTHR23530:SF1">
    <property type="entry name" value="PERMEASE, MAJOR FACILITATOR SUPERFAMILY-RELATED"/>
    <property type="match status" value="1"/>
</dbReference>
<dbReference type="InterPro" id="IPR011701">
    <property type="entry name" value="MFS"/>
</dbReference>
<feature type="transmembrane region" description="Helical" evidence="1">
    <location>
        <begin position="375"/>
        <end position="395"/>
    </location>
</feature>
<keyword evidence="3" id="KW-1185">Reference proteome</keyword>
<keyword evidence="1" id="KW-0472">Membrane</keyword>
<proteinExistence type="predicted"/>
<comment type="caution">
    <text evidence="2">The sequence shown here is derived from an EMBL/GenBank/DDBJ whole genome shotgun (WGS) entry which is preliminary data.</text>
</comment>
<gene>
    <name evidence="2" type="ORF">GCM10010841_01330</name>
</gene>
<sequence>MLKSKNPARVYLALSAGLSLAFALAFTLQGLYFVTVAELNPLQLLLIGAALEGAAFVLEIPTGVVADVHSRRRSVILGCVGLGAGMLLVGAFPVFWALLLAQVVSAAGYTLLSGAQQAWLADEVGEDRAARLYLLGSQYGRAAGIVGLGATAALATLGLQVPVLAGGAVALALGAYLWLRMPEEGFSPAPRGERQTWTALADTLGRGVREVRASRVLTLLMLTALMYGAGSEAVDRLNEFLLVREIGLPGGLSAAGWFVLLAAAVQAVGLGVTEPLRRRLTPQEPHAAARTLRWVLGGRVAALLVFALAPGFGWAALALVVQGVLQGLYAPLYDAWLNRGLDPRSRATVNSLAAQADALGQVGFGPGFGVLGNVLGVRAALALAALVPLPLLGLLRGLPVSRPESTAPGEPDARP</sequence>
<dbReference type="EMBL" id="BMOM01000001">
    <property type="protein sequence ID" value="GGL96663.1"/>
    <property type="molecule type" value="Genomic_DNA"/>
</dbReference>
<reference evidence="3" key="1">
    <citation type="journal article" date="2019" name="Int. J. Syst. Evol. Microbiol.">
        <title>The Global Catalogue of Microorganisms (GCM) 10K type strain sequencing project: providing services to taxonomists for standard genome sequencing and annotation.</title>
        <authorList>
            <consortium name="The Broad Institute Genomics Platform"/>
            <consortium name="The Broad Institute Genome Sequencing Center for Infectious Disease"/>
            <person name="Wu L."/>
            <person name="Ma J."/>
        </authorList>
    </citation>
    <scope>NUCLEOTIDE SEQUENCE [LARGE SCALE GENOMIC DNA]</scope>
    <source>
        <strain evidence="3">JCM 15443</strain>
    </source>
</reference>
<feature type="transmembrane region" description="Helical" evidence="1">
    <location>
        <begin position="44"/>
        <end position="68"/>
    </location>
</feature>
<dbReference type="PANTHER" id="PTHR23530">
    <property type="entry name" value="TRANSPORT PROTEIN-RELATED"/>
    <property type="match status" value="1"/>
</dbReference>
<accession>A0ABQ2GHN2</accession>
<keyword evidence="1" id="KW-0812">Transmembrane</keyword>
<feature type="transmembrane region" description="Helical" evidence="1">
    <location>
        <begin position="12"/>
        <end position="32"/>
    </location>
</feature>
<evidence type="ECO:0000313" key="2">
    <source>
        <dbReference type="EMBL" id="GGL96663.1"/>
    </source>
</evidence>